<evidence type="ECO:0000256" key="1">
    <source>
        <dbReference type="SAM" id="MobiDB-lite"/>
    </source>
</evidence>
<protein>
    <recommendedName>
        <fullName evidence="4">F-box domain-containing protein</fullName>
    </recommendedName>
</protein>
<evidence type="ECO:0008006" key="4">
    <source>
        <dbReference type="Google" id="ProtNLM"/>
    </source>
</evidence>
<evidence type="ECO:0000313" key="3">
    <source>
        <dbReference type="Proteomes" id="UP000298030"/>
    </source>
</evidence>
<evidence type="ECO:0000313" key="2">
    <source>
        <dbReference type="EMBL" id="TEB26469.1"/>
    </source>
</evidence>
<dbReference type="Proteomes" id="UP000298030">
    <property type="component" value="Unassembled WGS sequence"/>
</dbReference>
<dbReference type="OrthoDB" id="3365698at2759"/>
<keyword evidence="3" id="KW-1185">Reference proteome</keyword>
<sequence>MFSVLTSMQLSILGTRPDSLDIISSGFCFILESGEQRQAPIVPNTARMQLRPNDPTVPRWRCLVNAMQPKSSLRPHTTNRNQHTKNIDFLRWLLHFGDQSHEAGSSSNGLPPLSLSQNSQWWSQVDDEPKEHASDELATLPILPPEVLGEIFVLCLPDRDADRLNVDNAPAVLCQVSAYWRATAISEPRLWDTIILPTSSNYPLYHKFIRSGGAQRWFDRTGTTWPLTFGEESSDEPSSSLIGDYLGIIITYARRFKHLSLVMTKIMHLESFRRGFPQGIFDQLQSSFALLHPTDEQQNPPGLSKTRHAPPHRVQAKARRVLSSTSGSGQIRFTLGPNNQHRDRQADEILGFERTSARRPAVSSTQLWGIQSNLHPHFPEIADFGGPTPLRAVGCPGSLRFPLLVASVTFPTIRHLRFEFEGVARPSAHLSRIAETCRNLSSSLETVTFGWKGEANRDAPVEASEFIAYLIREPGAFTSLRHIVTPCKAPKIGHIVDILRPRPRLNVTVTVAPNKLQGWARVMEGYVKTIQDRIHILSTDNYHLLQEDSYFRNFLSPLAPSVEGNTTAASNHFGEWRGTIEKKEQSSEIKDRIGISSTDKYSLSEASYFA</sequence>
<comment type="caution">
    <text evidence="2">The sequence shown here is derived from an EMBL/GenBank/DDBJ whole genome shotgun (WGS) entry which is preliminary data.</text>
</comment>
<name>A0A4Y7SZ17_COPMI</name>
<dbReference type="EMBL" id="QPFP01000048">
    <property type="protein sequence ID" value="TEB26469.1"/>
    <property type="molecule type" value="Genomic_DNA"/>
</dbReference>
<reference evidence="2 3" key="1">
    <citation type="journal article" date="2019" name="Nat. Ecol. Evol.">
        <title>Megaphylogeny resolves global patterns of mushroom evolution.</title>
        <authorList>
            <person name="Varga T."/>
            <person name="Krizsan K."/>
            <person name="Foldi C."/>
            <person name="Dima B."/>
            <person name="Sanchez-Garcia M."/>
            <person name="Sanchez-Ramirez S."/>
            <person name="Szollosi G.J."/>
            <person name="Szarkandi J.G."/>
            <person name="Papp V."/>
            <person name="Albert L."/>
            <person name="Andreopoulos W."/>
            <person name="Angelini C."/>
            <person name="Antonin V."/>
            <person name="Barry K.W."/>
            <person name="Bougher N.L."/>
            <person name="Buchanan P."/>
            <person name="Buyck B."/>
            <person name="Bense V."/>
            <person name="Catcheside P."/>
            <person name="Chovatia M."/>
            <person name="Cooper J."/>
            <person name="Damon W."/>
            <person name="Desjardin D."/>
            <person name="Finy P."/>
            <person name="Geml J."/>
            <person name="Haridas S."/>
            <person name="Hughes K."/>
            <person name="Justo A."/>
            <person name="Karasinski D."/>
            <person name="Kautmanova I."/>
            <person name="Kiss B."/>
            <person name="Kocsube S."/>
            <person name="Kotiranta H."/>
            <person name="LaButti K.M."/>
            <person name="Lechner B.E."/>
            <person name="Liimatainen K."/>
            <person name="Lipzen A."/>
            <person name="Lukacs Z."/>
            <person name="Mihaltcheva S."/>
            <person name="Morgado L.N."/>
            <person name="Niskanen T."/>
            <person name="Noordeloos M.E."/>
            <person name="Ohm R.A."/>
            <person name="Ortiz-Santana B."/>
            <person name="Ovrebo C."/>
            <person name="Racz N."/>
            <person name="Riley R."/>
            <person name="Savchenko A."/>
            <person name="Shiryaev A."/>
            <person name="Soop K."/>
            <person name="Spirin V."/>
            <person name="Szebenyi C."/>
            <person name="Tomsovsky M."/>
            <person name="Tulloss R.E."/>
            <person name="Uehling J."/>
            <person name="Grigoriev I.V."/>
            <person name="Vagvolgyi C."/>
            <person name="Papp T."/>
            <person name="Martin F.M."/>
            <person name="Miettinen O."/>
            <person name="Hibbett D.S."/>
            <person name="Nagy L.G."/>
        </authorList>
    </citation>
    <scope>NUCLEOTIDE SEQUENCE [LARGE SCALE GENOMIC DNA]</scope>
    <source>
        <strain evidence="2 3">FP101781</strain>
    </source>
</reference>
<accession>A0A4Y7SZ17</accession>
<organism evidence="2 3">
    <name type="scientific">Coprinellus micaceus</name>
    <name type="common">Glistening ink-cap mushroom</name>
    <name type="synonym">Coprinus micaceus</name>
    <dbReference type="NCBI Taxonomy" id="71717"/>
    <lineage>
        <taxon>Eukaryota</taxon>
        <taxon>Fungi</taxon>
        <taxon>Dikarya</taxon>
        <taxon>Basidiomycota</taxon>
        <taxon>Agaricomycotina</taxon>
        <taxon>Agaricomycetes</taxon>
        <taxon>Agaricomycetidae</taxon>
        <taxon>Agaricales</taxon>
        <taxon>Agaricineae</taxon>
        <taxon>Psathyrellaceae</taxon>
        <taxon>Coprinellus</taxon>
    </lineage>
</organism>
<feature type="region of interest" description="Disordered" evidence="1">
    <location>
        <begin position="293"/>
        <end position="312"/>
    </location>
</feature>
<dbReference type="AlphaFoldDB" id="A0A4Y7SZ17"/>
<gene>
    <name evidence="2" type="ORF">FA13DRAFT_1713281</name>
</gene>
<proteinExistence type="predicted"/>
<dbReference type="STRING" id="71717.A0A4Y7SZ17"/>